<feature type="non-terminal residue" evidence="2">
    <location>
        <position position="150"/>
    </location>
</feature>
<evidence type="ECO:0000313" key="2">
    <source>
        <dbReference type="EMBL" id="KAF5923911.1"/>
    </source>
</evidence>
<evidence type="ECO:0000313" key="3">
    <source>
        <dbReference type="Proteomes" id="UP000551758"/>
    </source>
</evidence>
<keyword evidence="3" id="KW-1185">Reference proteome</keyword>
<dbReference type="EMBL" id="JACDTQ010001070">
    <property type="protein sequence ID" value="KAF5923911.1"/>
    <property type="molecule type" value="Genomic_DNA"/>
</dbReference>
<sequence>VTEQTVPPKLVVYSKDGGPGGKSKPFDPTSCRDQLRISATCALDHMLHRVHTFKPGSSLRKEIHTVLVSLLPSIQDNKEAVKTSAMLRNALGSRRNDPVEDAQSWVNTVLKKTDEYVKPGSVFTSRMSWLRSSFFKVSGIKAPERKQRLF</sequence>
<evidence type="ECO:0000256" key="1">
    <source>
        <dbReference type="SAM" id="MobiDB-lite"/>
    </source>
</evidence>
<comment type="caution">
    <text evidence="2">The sequence shown here is derived from an EMBL/GenBank/DDBJ whole genome shotgun (WGS) entry which is preliminary data.</text>
</comment>
<protein>
    <submittedName>
        <fullName evidence="2">Uncharacterized protein</fullName>
    </submittedName>
</protein>
<gene>
    <name evidence="2" type="ORF">HPG69_010340</name>
</gene>
<reference evidence="2 3" key="1">
    <citation type="journal article" date="2020" name="Mol. Biol. Evol.">
        <title>Interspecific Gene Flow and the Evolution of Specialization in Black and White Rhinoceros.</title>
        <authorList>
            <person name="Moodley Y."/>
            <person name="Westbury M.V."/>
            <person name="Russo I.M."/>
            <person name="Gopalakrishnan S."/>
            <person name="Rakotoarivelo A."/>
            <person name="Olsen R.A."/>
            <person name="Prost S."/>
            <person name="Tunstall T."/>
            <person name="Ryder O.A."/>
            <person name="Dalen L."/>
            <person name="Bruford M.W."/>
        </authorList>
    </citation>
    <scope>NUCLEOTIDE SEQUENCE [LARGE SCALE GENOMIC DNA]</scope>
    <source>
        <strain evidence="2">SBR-YM</strain>
        <tissue evidence="2">Skin</tissue>
    </source>
</reference>
<accession>A0A7J7F7D9</accession>
<dbReference type="AlphaFoldDB" id="A0A7J7F7D9"/>
<organism evidence="2 3">
    <name type="scientific">Diceros bicornis minor</name>
    <name type="common">South-central black rhinoceros</name>
    <dbReference type="NCBI Taxonomy" id="77932"/>
    <lineage>
        <taxon>Eukaryota</taxon>
        <taxon>Metazoa</taxon>
        <taxon>Chordata</taxon>
        <taxon>Craniata</taxon>
        <taxon>Vertebrata</taxon>
        <taxon>Euteleostomi</taxon>
        <taxon>Mammalia</taxon>
        <taxon>Eutheria</taxon>
        <taxon>Laurasiatheria</taxon>
        <taxon>Perissodactyla</taxon>
        <taxon>Rhinocerotidae</taxon>
        <taxon>Diceros</taxon>
    </lineage>
</organism>
<feature type="region of interest" description="Disordered" evidence="1">
    <location>
        <begin position="1"/>
        <end position="27"/>
    </location>
</feature>
<proteinExistence type="predicted"/>
<dbReference type="Proteomes" id="UP000551758">
    <property type="component" value="Unassembled WGS sequence"/>
</dbReference>
<name>A0A7J7F7D9_DICBM</name>